<keyword evidence="6" id="KW-0677">Repeat</keyword>
<evidence type="ECO:0000256" key="6">
    <source>
        <dbReference type="ARBA" id="ARBA00022737"/>
    </source>
</evidence>
<keyword evidence="8" id="KW-0492">Microsome</keyword>
<dbReference type="SUPFAM" id="SSF52058">
    <property type="entry name" value="L domain-like"/>
    <property type="match status" value="1"/>
</dbReference>
<dbReference type="AlphaFoldDB" id="A0AAD8D5A9"/>
<feature type="compositionally biased region" description="Basic and acidic residues" evidence="15">
    <location>
        <begin position="174"/>
        <end position="227"/>
    </location>
</feature>
<dbReference type="Pfam" id="PF00560">
    <property type="entry name" value="LRR_1"/>
    <property type="match status" value="1"/>
</dbReference>
<evidence type="ECO:0000313" key="17">
    <source>
        <dbReference type="EMBL" id="KAK1163904.1"/>
    </source>
</evidence>
<dbReference type="InterPro" id="IPR050216">
    <property type="entry name" value="LRR_domain-containing"/>
</dbReference>
<reference evidence="17" key="1">
    <citation type="submission" date="2022-02" db="EMBL/GenBank/DDBJ databases">
        <title>Atlantic sturgeon de novo genome assembly.</title>
        <authorList>
            <person name="Stock M."/>
            <person name="Klopp C."/>
            <person name="Guiguen Y."/>
            <person name="Cabau C."/>
            <person name="Parinello H."/>
            <person name="Santidrian Yebra-Pimentel E."/>
            <person name="Kuhl H."/>
            <person name="Dirks R.P."/>
            <person name="Guessner J."/>
            <person name="Wuertz S."/>
            <person name="Du K."/>
            <person name="Schartl M."/>
        </authorList>
    </citation>
    <scope>NUCLEOTIDE SEQUENCE</scope>
    <source>
        <strain evidence="17">STURGEONOMICS-FGT-2020</strain>
        <tissue evidence="17">Whole blood</tissue>
    </source>
</reference>
<evidence type="ECO:0000256" key="9">
    <source>
        <dbReference type="ARBA" id="ARBA00022968"/>
    </source>
</evidence>
<keyword evidence="7" id="KW-0256">Endoplasmic reticulum</keyword>
<dbReference type="Gene3D" id="3.80.10.10">
    <property type="entry name" value="Ribonuclease Inhibitor"/>
    <property type="match status" value="1"/>
</dbReference>
<evidence type="ECO:0000256" key="3">
    <source>
        <dbReference type="ARBA" id="ARBA00004648"/>
    </source>
</evidence>
<accession>A0AAD8D5A9</accession>
<evidence type="ECO:0000256" key="16">
    <source>
        <dbReference type="SAM" id="Phobius"/>
    </source>
</evidence>
<keyword evidence="13" id="KW-0539">Nucleus</keyword>
<dbReference type="FunFam" id="3.80.10.10:FF:000141">
    <property type="entry name" value="Leucine-rich repeat-containing protein 59"/>
    <property type="match status" value="1"/>
</dbReference>
<dbReference type="InterPro" id="IPR003591">
    <property type="entry name" value="Leu-rich_rpt_typical-subtyp"/>
</dbReference>
<keyword evidence="12 16" id="KW-0472">Membrane</keyword>
<evidence type="ECO:0000256" key="8">
    <source>
        <dbReference type="ARBA" id="ARBA00022848"/>
    </source>
</evidence>
<evidence type="ECO:0000256" key="5">
    <source>
        <dbReference type="ARBA" id="ARBA00022692"/>
    </source>
</evidence>
<dbReference type="GO" id="GO:0005789">
    <property type="term" value="C:endoplasmic reticulum membrane"/>
    <property type="evidence" value="ECO:0007669"/>
    <property type="project" value="UniProtKB-SubCell"/>
</dbReference>
<dbReference type="PANTHER" id="PTHR48051">
    <property type="match status" value="1"/>
</dbReference>
<evidence type="ECO:0000256" key="12">
    <source>
        <dbReference type="ARBA" id="ARBA00023136"/>
    </source>
</evidence>
<gene>
    <name evidence="17" type="primary">Lrrc59</name>
    <name evidence="17" type="ORF">AOXY_G15847</name>
</gene>
<evidence type="ECO:0000256" key="15">
    <source>
        <dbReference type="SAM" id="MobiDB-lite"/>
    </source>
</evidence>
<dbReference type="Proteomes" id="UP001230051">
    <property type="component" value="Unassembled WGS sequence"/>
</dbReference>
<keyword evidence="9" id="KW-0735">Signal-anchor</keyword>
<evidence type="ECO:0000256" key="4">
    <source>
        <dbReference type="ARBA" id="ARBA00022614"/>
    </source>
</evidence>
<dbReference type="InterPro" id="IPR001611">
    <property type="entry name" value="Leu-rich_rpt"/>
</dbReference>
<keyword evidence="4" id="KW-0433">Leucine-rich repeat</keyword>
<evidence type="ECO:0000313" key="18">
    <source>
        <dbReference type="Proteomes" id="UP001230051"/>
    </source>
</evidence>
<dbReference type="Pfam" id="PF13855">
    <property type="entry name" value="LRR_8"/>
    <property type="match status" value="1"/>
</dbReference>
<evidence type="ECO:0000256" key="11">
    <source>
        <dbReference type="ARBA" id="ARBA00023054"/>
    </source>
</evidence>
<comment type="subcellular location">
    <subcellularLocation>
        <location evidence="3">Endoplasmic reticulum membrane</location>
        <topology evidence="3">Single-pass type II membrane protein</topology>
    </subcellularLocation>
    <subcellularLocation>
        <location evidence="2">Microsome membrane</location>
        <topology evidence="2">Single-pass type II membrane protein</topology>
    </subcellularLocation>
    <subcellularLocation>
        <location evidence="1">Nucleus envelope</location>
    </subcellularLocation>
</comment>
<keyword evidence="18" id="KW-1185">Reference proteome</keyword>
<evidence type="ECO:0000256" key="13">
    <source>
        <dbReference type="ARBA" id="ARBA00023242"/>
    </source>
</evidence>
<feature type="region of interest" description="Disordered" evidence="15">
    <location>
        <begin position="174"/>
        <end position="234"/>
    </location>
</feature>
<dbReference type="PROSITE" id="PS51450">
    <property type="entry name" value="LRR"/>
    <property type="match status" value="1"/>
</dbReference>
<keyword evidence="11" id="KW-0175">Coiled coil</keyword>
<feature type="transmembrane region" description="Helical" evidence="16">
    <location>
        <begin position="241"/>
        <end position="262"/>
    </location>
</feature>
<evidence type="ECO:0000256" key="7">
    <source>
        <dbReference type="ARBA" id="ARBA00022824"/>
    </source>
</evidence>
<evidence type="ECO:0000256" key="1">
    <source>
        <dbReference type="ARBA" id="ARBA00004259"/>
    </source>
</evidence>
<dbReference type="InterPro" id="IPR032675">
    <property type="entry name" value="LRR_dom_sf"/>
</dbReference>
<evidence type="ECO:0000256" key="14">
    <source>
        <dbReference type="ARBA" id="ARBA00071424"/>
    </source>
</evidence>
<keyword evidence="10 16" id="KW-1133">Transmembrane helix</keyword>
<organism evidence="17 18">
    <name type="scientific">Acipenser oxyrinchus oxyrinchus</name>
    <dbReference type="NCBI Taxonomy" id="40147"/>
    <lineage>
        <taxon>Eukaryota</taxon>
        <taxon>Metazoa</taxon>
        <taxon>Chordata</taxon>
        <taxon>Craniata</taxon>
        <taxon>Vertebrata</taxon>
        <taxon>Euteleostomi</taxon>
        <taxon>Actinopterygii</taxon>
        <taxon>Chondrostei</taxon>
        <taxon>Acipenseriformes</taxon>
        <taxon>Acipenseridae</taxon>
        <taxon>Acipenser</taxon>
    </lineage>
</organism>
<sequence length="367" mass="42015">MSKTNGKAVNLKDKVDGNELDLSLCNLTEVPVKELATLTKATVLDLSCNNLTVLPSEFCGLTHLMKLDLSKNQLVQLPPELGRLVSLQHLDLYNNKLCSLPVSLAQLKNLKWLDLKDNPLEPALAKVAGDCLDEKQCKECAARVLQHMRTIQSDQDREKQRRLLAERERERKREVEQRLREAREREARKREKAEEKERKRREYESQRAARIHQQESEEKTEHEEQRHASATSSAPKAKVSVIGALLKLLLFLLVGVVGAVAVCQWTELRREPVCRSLNTLYEEAVSMLQEQEVVSRLLQKLSPSSSSSPEQLGGRARAAQLPIDLVRFLLFIFSKQKWLYKIPELQWLPDTFVLTNQISYKLYSLTT</sequence>
<keyword evidence="5 16" id="KW-0812">Transmembrane</keyword>
<protein>
    <recommendedName>
        <fullName evidence="14">Leucine-rich repeat-containing protein 59</fullName>
    </recommendedName>
</protein>
<dbReference type="EMBL" id="JAGXEW010000014">
    <property type="protein sequence ID" value="KAK1163904.1"/>
    <property type="molecule type" value="Genomic_DNA"/>
</dbReference>
<comment type="caution">
    <text evidence="17">The sequence shown here is derived from an EMBL/GenBank/DDBJ whole genome shotgun (WGS) entry which is preliminary data.</text>
</comment>
<dbReference type="PANTHER" id="PTHR48051:SF1">
    <property type="entry name" value="RAS SUPPRESSOR PROTEIN 1"/>
    <property type="match status" value="1"/>
</dbReference>
<dbReference type="SMART" id="SM00369">
    <property type="entry name" value="LRR_TYP"/>
    <property type="match status" value="4"/>
</dbReference>
<evidence type="ECO:0000256" key="2">
    <source>
        <dbReference type="ARBA" id="ARBA00004464"/>
    </source>
</evidence>
<dbReference type="GO" id="GO:0005635">
    <property type="term" value="C:nuclear envelope"/>
    <property type="evidence" value="ECO:0007669"/>
    <property type="project" value="UniProtKB-SubCell"/>
</dbReference>
<name>A0AAD8D5A9_ACIOX</name>
<proteinExistence type="predicted"/>
<evidence type="ECO:0000256" key="10">
    <source>
        <dbReference type="ARBA" id="ARBA00022989"/>
    </source>
</evidence>